<sequence>MNFTPVVWTHQGLSSVVNANGQGLKLSITHVSAGDRSYSPDPNQTQLRNEKQKVMVGGGEVLDANQIRLSALFDGDLEFDVREIGFWSNDILVAVHSMPNVSLHFKSARTKWVEVFILNVSVLPEQSVSFEVGINNANLFITPEIARIAHAGMIQGTSIITQAHQQMVLSERLRQAGL</sequence>
<organism evidence="2 3">
    <name type="scientific">Pseudoalteromonas denitrificans DSM 6059</name>
    <dbReference type="NCBI Taxonomy" id="1123010"/>
    <lineage>
        <taxon>Bacteria</taxon>
        <taxon>Pseudomonadati</taxon>
        <taxon>Pseudomonadota</taxon>
        <taxon>Gammaproteobacteria</taxon>
        <taxon>Alteromonadales</taxon>
        <taxon>Pseudoalteromonadaceae</taxon>
        <taxon>Pseudoalteromonas</taxon>
    </lineage>
</organism>
<evidence type="ECO:0000313" key="3">
    <source>
        <dbReference type="Proteomes" id="UP000198862"/>
    </source>
</evidence>
<keyword evidence="3" id="KW-1185">Reference proteome</keyword>
<feature type="domain" description="Phage tail fibre protein N-terminal" evidence="1">
    <location>
        <begin position="7"/>
        <end position="100"/>
    </location>
</feature>
<dbReference type="STRING" id="1123010.SAMN02745724_03634"/>
<gene>
    <name evidence="2" type="ORF">SAMN02745724_03634</name>
</gene>
<reference evidence="2 3" key="1">
    <citation type="submission" date="2016-10" db="EMBL/GenBank/DDBJ databases">
        <authorList>
            <person name="de Groot N.N."/>
        </authorList>
    </citation>
    <scope>NUCLEOTIDE SEQUENCE [LARGE SCALE GENOMIC DNA]</scope>
    <source>
        <strain evidence="2 3">DSM 6059</strain>
    </source>
</reference>
<dbReference type="Proteomes" id="UP000198862">
    <property type="component" value="Unassembled WGS sequence"/>
</dbReference>
<protein>
    <submittedName>
        <fullName evidence="2">Phage tail-collar fibre protein</fullName>
    </submittedName>
</protein>
<dbReference type="OrthoDB" id="8596123at2"/>
<name>A0A1I1PWJ0_9GAMM</name>
<dbReference type="AlphaFoldDB" id="A0A1I1PWJ0"/>
<evidence type="ECO:0000259" key="1">
    <source>
        <dbReference type="Pfam" id="PF12571"/>
    </source>
</evidence>
<evidence type="ECO:0000313" key="2">
    <source>
        <dbReference type="EMBL" id="SFD14209.1"/>
    </source>
</evidence>
<dbReference type="EMBL" id="FOLO01000035">
    <property type="protein sequence ID" value="SFD14209.1"/>
    <property type="molecule type" value="Genomic_DNA"/>
</dbReference>
<proteinExistence type="predicted"/>
<dbReference type="InterPro" id="IPR022225">
    <property type="entry name" value="Phage_tail_fibre_N"/>
</dbReference>
<dbReference type="Pfam" id="PF12571">
    <property type="entry name" value="Phage_tail_fib"/>
    <property type="match status" value="1"/>
</dbReference>
<dbReference type="RefSeq" id="WP_091987772.1">
    <property type="nucleotide sequence ID" value="NZ_FOLO01000035.1"/>
</dbReference>
<accession>A0A1I1PWJ0</accession>